<keyword evidence="3 4" id="KW-0862">Zinc</keyword>
<proteinExistence type="predicted"/>
<dbReference type="EMBL" id="KZ679127">
    <property type="protein sequence ID" value="PTB80248.1"/>
    <property type="molecule type" value="Genomic_DNA"/>
</dbReference>
<dbReference type="SMART" id="SM00356">
    <property type="entry name" value="ZnF_C3H1"/>
    <property type="match status" value="1"/>
</dbReference>
<dbReference type="GO" id="GO:0008270">
    <property type="term" value="F:zinc ion binding"/>
    <property type="evidence" value="ECO:0007669"/>
    <property type="project" value="UniProtKB-KW"/>
</dbReference>
<evidence type="ECO:0000256" key="4">
    <source>
        <dbReference type="PROSITE-ProRule" id="PRU00723"/>
    </source>
</evidence>
<dbReference type="Pfam" id="PF18345">
    <property type="entry name" value="zf_CCCH_4"/>
    <property type="match status" value="1"/>
</dbReference>
<keyword evidence="7" id="KW-1185">Reference proteome</keyword>
<dbReference type="Proteomes" id="UP000240760">
    <property type="component" value="Unassembled WGS sequence"/>
</dbReference>
<feature type="zinc finger region" description="C3H1-type" evidence="4">
    <location>
        <begin position="76"/>
        <end position="103"/>
    </location>
</feature>
<reference evidence="6 7" key="1">
    <citation type="submission" date="2016-07" db="EMBL/GenBank/DDBJ databases">
        <title>Multiple horizontal gene transfer events from other fungi enriched the ability of initially mycotrophic Trichoderma (Ascomycota) to feed on dead plant biomass.</title>
        <authorList>
            <consortium name="DOE Joint Genome Institute"/>
            <person name="Aerts A."/>
            <person name="Atanasova L."/>
            <person name="Chenthamara K."/>
            <person name="Zhang J."/>
            <person name="Grujic M."/>
            <person name="Henrissat B."/>
            <person name="Kuo A."/>
            <person name="Salamov A."/>
            <person name="Lipzen A."/>
            <person name="Labutti K."/>
            <person name="Barry K."/>
            <person name="Miao Y."/>
            <person name="Rahimi M.J."/>
            <person name="Shen Q."/>
            <person name="Grigoriev I.V."/>
            <person name="Kubicek C.P."/>
            <person name="Druzhinina I.S."/>
        </authorList>
    </citation>
    <scope>NUCLEOTIDE SEQUENCE [LARGE SCALE GENOMIC DNA]</scope>
    <source>
        <strain evidence="6 7">ATCC 18648</strain>
    </source>
</reference>
<dbReference type="PROSITE" id="PS50103">
    <property type="entry name" value="ZF_C3H1"/>
    <property type="match status" value="1"/>
</dbReference>
<dbReference type="InterPro" id="IPR000571">
    <property type="entry name" value="Znf_CCCH"/>
</dbReference>
<protein>
    <recommendedName>
        <fullName evidence="5">C3H1-type domain-containing protein</fullName>
    </recommendedName>
</protein>
<evidence type="ECO:0000259" key="5">
    <source>
        <dbReference type="PROSITE" id="PS50103"/>
    </source>
</evidence>
<keyword evidence="2 4" id="KW-0863">Zinc-finger</keyword>
<feature type="domain" description="C3H1-type" evidence="5">
    <location>
        <begin position="76"/>
        <end position="103"/>
    </location>
</feature>
<keyword evidence="1 4" id="KW-0479">Metal-binding</keyword>
<evidence type="ECO:0000256" key="3">
    <source>
        <dbReference type="ARBA" id="ARBA00022833"/>
    </source>
</evidence>
<dbReference type="STRING" id="983965.A0A2T4CFE0"/>
<organism evidence="6 7">
    <name type="scientific">Trichoderma longibrachiatum ATCC 18648</name>
    <dbReference type="NCBI Taxonomy" id="983965"/>
    <lineage>
        <taxon>Eukaryota</taxon>
        <taxon>Fungi</taxon>
        <taxon>Dikarya</taxon>
        <taxon>Ascomycota</taxon>
        <taxon>Pezizomycotina</taxon>
        <taxon>Sordariomycetes</taxon>
        <taxon>Hypocreomycetidae</taxon>
        <taxon>Hypocreales</taxon>
        <taxon>Hypocreaceae</taxon>
        <taxon>Trichoderma</taxon>
    </lineage>
</organism>
<dbReference type="Gene3D" id="4.10.1000.10">
    <property type="entry name" value="Zinc finger, CCCH-type"/>
    <property type="match status" value="1"/>
</dbReference>
<evidence type="ECO:0000313" key="6">
    <source>
        <dbReference type="EMBL" id="PTB80248.1"/>
    </source>
</evidence>
<sequence>MQAAGSIFCGSWCPILQTSFPGGSERKSGPCRIATSTPVPDADTWLLSNSSLVMNGKMNRLASSTGSGHLGSAQDWRAATPCRFFQMGSCTKGSTCPFSHDKSIPIRSAPELQEVTSCPSLVKMPGRENAG</sequence>
<dbReference type="AlphaFoldDB" id="A0A2T4CFE0"/>
<accession>A0A2T4CFE0</accession>
<evidence type="ECO:0000313" key="7">
    <source>
        <dbReference type="Proteomes" id="UP000240760"/>
    </source>
</evidence>
<gene>
    <name evidence="6" type="ORF">M440DRAFT_1397580</name>
</gene>
<dbReference type="OrthoDB" id="411372at2759"/>
<evidence type="ECO:0000256" key="1">
    <source>
        <dbReference type="ARBA" id="ARBA00022723"/>
    </source>
</evidence>
<dbReference type="InterPro" id="IPR036855">
    <property type="entry name" value="Znf_CCCH_sf"/>
</dbReference>
<name>A0A2T4CFE0_TRILO</name>
<dbReference type="SUPFAM" id="SSF90229">
    <property type="entry name" value="CCCH zinc finger"/>
    <property type="match status" value="1"/>
</dbReference>
<evidence type="ECO:0000256" key="2">
    <source>
        <dbReference type="ARBA" id="ARBA00022771"/>
    </source>
</evidence>